<evidence type="ECO:0000259" key="3">
    <source>
        <dbReference type="SMART" id="SM00382"/>
    </source>
</evidence>
<dbReference type="PANTHER" id="PTHR35894:SF1">
    <property type="entry name" value="PHOSPHORIBULOKINASE _ URIDINE KINASE FAMILY"/>
    <property type="match status" value="1"/>
</dbReference>
<name>A0A6N8EG16_9GAMM</name>
<gene>
    <name evidence="4" type="ORF">GJ668_11780</name>
</gene>
<feature type="region of interest" description="Disordered" evidence="1">
    <location>
        <begin position="347"/>
        <end position="377"/>
    </location>
</feature>
<dbReference type="InterPro" id="IPR052026">
    <property type="entry name" value="ExeA_AAA_ATPase_DNA-bind"/>
</dbReference>
<accession>A0A6N8EG16</accession>
<dbReference type="InterPro" id="IPR003593">
    <property type="entry name" value="AAA+_ATPase"/>
</dbReference>
<dbReference type="CDD" id="cd00009">
    <property type="entry name" value="AAA"/>
    <property type="match status" value="1"/>
</dbReference>
<dbReference type="Gene3D" id="1.10.101.10">
    <property type="entry name" value="PGBD-like superfamily/PGBD"/>
    <property type="match status" value="1"/>
</dbReference>
<dbReference type="InterPro" id="IPR049945">
    <property type="entry name" value="AAA_22"/>
</dbReference>
<feature type="compositionally biased region" description="Low complexity" evidence="1">
    <location>
        <begin position="351"/>
        <end position="360"/>
    </location>
</feature>
<dbReference type="EMBL" id="WNKT01000024">
    <property type="protein sequence ID" value="MTW21769.1"/>
    <property type="molecule type" value="Genomic_DNA"/>
</dbReference>
<evidence type="ECO:0000313" key="5">
    <source>
        <dbReference type="Proteomes" id="UP000434044"/>
    </source>
</evidence>
<keyword evidence="2" id="KW-0472">Membrane</keyword>
<reference evidence="4 5" key="1">
    <citation type="submission" date="2019-11" db="EMBL/GenBank/DDBJ databases">
        <title>Whole-genome sequence of the anaerobic purple sulfur bacterium Allochromatium palmeri DSM 15591.</title>
        <authorList>
            <person name="Kyndt J.A."/>
            <person name="Meyer T.E."/>
        </authorList>
    </citation>
    <scope>NUCLEOTIDE SEQUENCE [LARGE SCALE GENOMIC DNA]</scope>
    <source>
        <strain evidence="4 5">DSM 15591</strain>
    </source>
</reference>
<dbReference type="GO" id="GO:0016887">
    <property type="term" value="F:ATP hydrolysis activity"/>
    <property type="evidence" value="ECO:0007669"/>
    <property type="project" value="InterPro"/>
</dbReference>
<sequence length="621" mass="68054">MYPKYFGLKESSFSIAPDPHYLFLSDQHREALAHLLYGASESGGFVLLTGEVGTGKTTVCRAFLEQLPEGVDVALVLNPVQSPNELLTNICEEFRIELPRGKRSNKVLIDALNGFLLHAYANGRRPLLIIDEAQNLPRQALEQVRLLTNLETTKHKLLQIFLIGQPELRRLLETQALRQLDQRITARFHLTPFDLEETGDYIRHRLAVAGVDRPLFTARAIRRIQDYSGGIPRVINILCDRALLGACVTRGSQVDPGIVATAAREVRGEALDGPPPRSPRRLALIALASFLMAALIGWLAQTWFTPERRALLTDWVRGETSITALIESADLSAPDPDLQPQLDVAVSESVAEPAPITTPESETETEAPELAVDPNAPVPEPILVEDPELSTPVSAATPVTPMPEDSTVSIESLALPESEAMRVLLRRWGLDLRTINAGDPCAHIRPFGLACESEQGRLSHVRFFNLPGLLRMADQDGAPRYVVLGELSALEATLDRPDGPAVRVPVSELESAWTGDYRLVWLLPPDGSTLIRPGAVGEPVRWLRELVSRVPGLTMLPGPDDRFDVTLESALRAFQISKGLTPDGIAGPRTFIALYQTIGLDEIPQLDEDLAATQSMEEAGP</sequence>
<keyword evidence="5" id="KW-1185">Reference proteome</keyword>
<protein>
    <submittedName>
        <fullName evidence="4">AAA family ATPase</fullName>
    </submittedName>
</protein>
<dbReference type="PANTHER" id="PTHR35894">
    <property type="entry name" value="GENERAL SECRETION PATHWAY PROTEIN A-RELATED"/>
    <property type="match status" value="1"/>
</dbReference>
<dbReference type="InterPro" id="IPR027417">
    <property type="entry name" value="P-loop_NTPase"/>
</dbReference>
<dbReference type="Pfam" id="PF13401">
    <property type="entry name" value="AAA_22"/>
    <property type="match status" value="1"/>
</dbReference>
<dbReference type="SMART" id="SM00382">
    <property type="entry name" value="AAA"/>
    <property type="match status" value="1"/>
</dbReference>
<dbReference type="Proteomes" id="UP000434044">
    <property type="component" value="Unassembled WGS sequence"/>
</dbReference>
<proteinExistence type="predicted"/>
<keyword evidence="2" id="KW-1133">Transmembrane helix</keyword>
<dbReference type="RefSeq" id="WP_186343066.1">
    <property type="nucleotide sequence ID" value="NZ_WNKT01000024.1"/>
</dbReference>
<dbReference type="Gene3D" id="3.90.70.10">
    <property type="entry name" value="Cysteine proteinases"/>
    <property type="match status" value="1"/>
</dbReference>
<dbReference type="SUPFAM" id="SSF47090">
    <property type="entry name" value="PGBD-like"/>
    <property type="match status" value="1"/>
</dbReference>
<evidence type="ECO:0000313" key="4">
    <source>
        <dbReference type="EMBL" id="MTW21769.1"/>
    </source>
</evidence>
<organism evidence="4 5">
    <name type="scientific">Allochromatium palmeri</name>
    <dbReference type="NCBI Taxonomy" id="231048"/>
    <lineage>
        <taxon>Bacteria</taxon>
        <taxon>Pseudomonadati</taxon>
        <taxon>Pseudomonadota</taxon>
        <taxon>Gammaproteobacteria</taxon>
        <taxon>Chromatiales</taxon>
        <taxon>Chromatiaceae</taxon>
        <taxon>Allochromatium</taxon>
    </lineage>
</organism>
<evidence type="ECO:0000256" key="1">
    <source>
        <dbReference type="SAM" id="MobiDB-lite"/>
    </source>
</evidence>
<dbReference type="SUPFAM" id="SSF52540">
    <property type="entry name" value="P-loop containing nucleoside triphosphate hydrolases"/>
    <property type="match status" value="1"/>
</dbReference>
<feature type="transmembrane region" description="Helical" evidence="2">
    <location>
        <begin position="282"/>
        <end position="304"/>
    </location>
</feature>
<dbReference type="AlphaFoldDB" id="A0A6N8EG16"/>
<dbReference type="InterPro" id="IPR036365">
    <property type="entry name" value="PGBD-like_sf"/>
</dbReference>
<evidence type="ECO:0000256" key="2">
    <source>
        <dbReference type="SAM" id="Phobius"/>
    </source>
</evidence>
<comment type="caution">
    <text evidence="4">The sequence shown here is derived from an EMBL/GenBank/DDBJ whole genome shotgun (WGS) entry which is preliminary data.</text>
</comment>
<dbReference type="InterPro" id="IPR036366">
    <property type="entry name" value="PGBDSf"/>
</dbReference>
<dbReference type="Gene3D" id="3.40.50.300">
    <property type="entry name" value="P-loop containing nucleotide triphosphate hydrolases"/>
    <property type="match status" value="1"/>
</dbReference>
<dbReference type="InterPro" id="IPR002477">
    <property type="entry name" value="Peptidoglycan-bd-like"/>
</dbReference>
<feature type="domain" description="AAA+ ATPase" evidence="3">
    <location>
        <begin position="42"/>
        <end position="194"/>
    </location>
</feature>
<dbReference type="Pfam" id="PF01471">
    <property type="entry name" value="PG_binding_1"/>
    <property type="match status" value="1"/>
</dbReference>
<keyword evidence="2" id="KW-0812">Transmembrane</keyword>